<name>A0ABW6YNB9_9ACTN</name>
<dbReference type="PANTHER" id="PTHR44103">
    <property type="entry name" value="PROPROTEIN CONVERTASE P"/>
    <property type="match status" value="1"/>
</dbReference>
<feature type="region of interest" description="Disordered" evidence="2">
    <location>
        <begin position="27"/>
        <end position="79"/>
    </location>
</feature>
<protein>
    <submittedName>
        <fullName evidence="4">FG-GAP repeat domain-containing protein</fullName>
    </submittedName>
</protein>
<dbReference type="EMBL" id="JBIBSM010000027">
    <property type="protein sequence ID" value="MFF8280901.1"/>
    <property type="molecule type" value="Genomic_DNA"/>
</dbReference>
<sequence length="569" mass="59548">MHSKRARRIAACTALVLSAGMLLAAPATADEPSPRSAAEKPEPTVTLPAKPDLSKLSASEGADSRADASGATVVSPLRSDLDGDGSGDLILRESGIVFTSPSTADSAEFYLSDNPTDFPKDIIPIGDQDGTGSPEVLTLSQYGKLSLYREANASGGNYSWSGNGWNIYNKVFSPGDVNGDQKPDLMARQTNGDLYLYLASGSAGSPFHARVKIGSGWNIYDQVVGAGDNNGDGLADVIGRTPNGSLYFYGGTGSTTAPFKPRQGIGTGWQTYNQIIGMDDVTGDGNAELFARDQAGVLWGYEGTGTAGYAPRVRLGEGWESVDQFGGAGSIPVFGKNELLARDGQGRLYWYYALNDGKLSPRVEVGEGWGGANITNVSSLDQDGYADLLEIYQGHLYNNQTGTDFGGGWGVYNLLAGPGDLSGDGRGDLLARDGSGNLYVYRGNGNGTAFQARIKVGSGWNAYNRILGAGDYTGDGLTDLVARTAGGDLYLYAGTGQAAAPFKSRLKIGSGWQTYGKLVAPGDLNGDGKGDLLGVTSAGDLYRYYSTGTGAFGPRVKIGTGFQVYNGLY</sequence>
<dbReference type="InterPro" id="IPR028994">
    <property type="entry name" value="Integrin_alpha_N"/>
</dbReference>
<dbReference type="RefSeq" id="WP_391937677.1">
    <property type="nucleotide sequence ID" value="NZ_JBIBSM010000027.1"/>
</dbReference>
<dbReference type="Pfam" id="PF13517">
    <property type="entry name" value="FG-GAP_3"/>
    <property type="match status" value="2"/>
</dbReference>
<evidence type="ECO:0000313" key="5">
    <source>
        <dbReference type="Proteomes" id="UP001603013"/>
    </source>
</evidence>
<organism evidence="4 5">
    <name type="scientific">Streptomyces lateritius</name>
    <dbReference type="NCBI Taxonomy" id="67313"/>
    <lineage>
        <taxon>Bacteria</taxon>
        <taxon>Bacillati</taxon>
        <taxon>Actinomycetota</taxon>
        <taxon>Actinomycetes</taxon>
        <taxon>Kitasatosporales</taxon>
        <taxon>Streptomycetaceae</taxon>
        <taxon>Streptomyces</taxon>
    </lineage>
</organism>
<feature type="signal peptide" evidence="3">
    <location>
        <begin position="1"/>
        <end position="29"/>
    </location>
</feature>
<dbReference type="SUPFAM" id="SSF69318">
    <property type="entry name" value="Integrin alpha N-terminal domain"/>
    <property type="match status" value="2"/>
</dbReference>
<keyword evidence="1 3" id="KW-0732">Signal</keyword>
<keyword evidence="5" id="KW-1185">Reference proteome</keyword>
<evidence type="ECO:0000256" key="3">
    <source>
        <dbReference type="SAM" id="SignalP"/>
    </source>
</evidence>
<accession>A0ABW6YNB9</accession>
<dbReference type="Proteomes" id="UP001603013">
    <property type="component" value="Unassembled WGS sequence"/>
</dbReference>
<dbReference type="InterPro" id="IPR013517">
    <property type="entry name" value="FG-GAP"/>
</dbReference>
<proteinExistence type="predicted"/>
<dbReference type="Gene3D" id="2.130.10.130">
    <property type="entry name" value="Integrin alpha, N-terminal"/>
    <property type="match status" value="1"/>
</dbReference>
<evidence type="ECO:0000313" key="4">
    <source>
        <dbReference type="EMBL" id="MFF8280901.1"/>
    </source>
</evidence>
<evidence type="ECO:0000256" key="2">
    <source>
        <dbReference type="SAM" id="MobiDB-lite"/>
    </source>
</evidence>
<feature type="chain" id="PRO_5046677065" evidence="3">
    <location>
        <begin position="30"/>
        <end position="569"/>
    </location>
</feature>
<dbReference type="PANTHER" id="PTHR44103:SF1">
    <property type="entry name" value="PROPROTEIN CONVERTASE P"/>
    <property type="match status" value="1"/>
</dbReference>
<reference evidence="4 5" key="1">
    <citation type="submission" date="2024-10" db="EMBL/GenBank/DDBJ databases">
        <title>The Natural Products Discovery Center: Release of the First 8490 Sequenced Strains for Exploring Actinobacteria Biosynthetic Diversity.</title>
        <authorList>
            <person name="Kalkreuter E."/>
            <person name="Kautsar S.A."/>
            <person name="Yang D."/>
            <person name="Bader C.D."/>
            <person name="Teijaro C.N."/>
            <person name="Fluegel L."/>
            <person name="Davis C.M."/>
            <person name="Simpson J.R."/>
            <person name="Lauterbach L."/>
            <person name="Steele A.D."/>
            <person name="Gui C."/>
            <person name="Meng S."/>
            <person name="Li G."/>
            <person name="Viehrig K."/>
            <person name="Ye F."/>
            <person name="Su P."/>
            <person name="Kiefer A.F."/>
            <person name="Nichols A."/>
            <person name="Cepeda A.J."/>
            <person name="Yan W."/>
            <person name="Fan B."/>
            <person name="Jiang Y."/>
            <person name="Adhikari A."/>
            <person name="Zheng C.-J."/>
            <person name="Schuster L."/>
            <person name="Cowan T.M."/>
            <person name="Smanski M.J."/>
            <person name="Chevrette M.G."/>
            <person name="De Carvalho L.P.S."/>
            <person name="Shen B."/>
        </authorList>
    </citation>
    <scope>NUCLEOTIDE SEQUENCE [LARGE SCALE GENOMIC DNA]</scope>
    <source>
        <strain evidence="4 5">NPDC015755</strain>
    </source>
</reference>
<comment type="caution">
    <text evidence="4">The sequence shown here is derived from an EMBL/GenBank/DDBJ whole genome shotgun (WGS) entry which is preliminary data.</text>
</comment>
<dbReference type="Gene3D" id="2.115.10.10">
    <property type="entry name" value="Tachylectin 2"/>
    <property type="match status" value="1"/>
</dbReference>
<gene>
    <name evidence="4" type="ORF">ACF05T_33380</name>
</gene>
<evidence type="ECO:0000256" key="1">
    <source>
        <dbReference type="ARBA" id="ARBA00022729"/>
    </source>
</evidence>